<dbReference type="PANTHER" id="PTHR45737">
    <property type="entry name" value="VON WILLEBRAND FACTOR A DOMAIN-CONTAINING PROTEIN 5A"/>
    <property type="match status" value="1"/>
</dbReference>
<dbReference type="EMBL" id="WSES01000012">
    <property type="protein sequence ID" value="MVW64214.1"/>
    <property type="molecule type" value="Genomic_DNA"/>
</dbReference>
<organism evidence="2 3">
    <name type="scientific">Massilia cellulosiltytica</name>
    <dbReference type="NCBI Taxonomy" id="2683234"/>
    <lineage>
        <taxon>Bacteria</taxon>
        <taxon>Pseudomonadati</taxon>
        <taxon>Pseudomonadota</taxon>
        <taxon>Betaproteobacteria</taxon>
        <taxon>Burkholderiales</taxon>
        <taxon>Oxalobacteraceae</taxon>
        <taxon>Telluria group</taxon>
        <taxon>Massilia</taxon>
    </lineage>
</organism>
<gene>
    <name evidence="2" type="ORF">GPY61_30225</name>
</gene>
<evidence type="ECO:0000313" key="2">
    <source>
        <dbReference type="EMBL" id="MVW64214.1"/>
    </source>
</evidence>
<dbReference type="PANTHER" id="PTHR45737:SF6">
    <property type="entry name" value="VON WILLEBRAND FACTOR A DOMAIN-CONTAINING PROTEIN 5A"/>
    <property type="match status" value="1"/>
</dbReference>
<comment type="caution">
    <text evidence="2">The sequence shown here is derived from an EMBL/GenBank/DDBJ whole genome shotgun (WGS) entry which is preliminary data.</text>
</comment>
<dbReference type="Proteomes" id="UP000443353">
    <property type="component" value="Unassembled WGS sequence"/>
</dbReference>
<reference evidence="2 3" key="1">
    <citation type="submission" date="2019-12" db="EMBL/GenBank/DDBJ databases">
        <authorList>
            <person name="Li C."/>
            <person name="Zhao J."/>
        </authorList>
    </citation>
    <scope>NUCLEOTIDE SEQUENCE [LARGE SCALE GENOMIC DNA]</scope>
    <source>
        <strain evidence="2 3">NEAU-DD11</strain>
    </source>
</reference>
<dbReference type="InterPro" id="IPR013694">
    <property type="entry name" value="VIT"/>
</dbReference>
<dbReference type="PROSITE" id="PS51468">
    <property type="entry name" value="VIT"/>
    <property type="match status" value="1"/>
</dbReference>
<dbReference type="SMART" id="SM00609">
    <property type="entry name" value="VIT"/>
    <property type="match status" value="1"/>
</dbReference>
<accession>A0A7X3G7B0</accession>
<keyword evidence="3" id="KW-1185">Reference proteome</keyword>
<dbReference type="RefSeq" id="WP_160410729.1">
    <property type="nucleotide sequence ID" value="NZ_WSES01000012.1"/>
</dbReference>
<evidence type="ECO:0000259" key="1">
    <source>
        <dbReference type="PROSITE" id="PS51468"/>
    </source>
</evidence>
<evidence type="ECO:0000313" key="3">
    <source>
        <dbReference type="Proteomes" id="UP000443353"/>
    </source>
</evidence>
<feature type="domain" description="VIT" evidence="1">
    <location>
        <begin position="5"/>
        <end position="133"/>
    </location>
</feature>
<proteinExistence type="predicted"/>
<dbReference type="Pfam" id="PF08487">
    <property type="entry name" value="VIT"/>
    <property type="match status" value="1"/>
</dbReference>
<sequence length="161" mass="17599">MSTIHHLDHSSVRGQTSGSVLQSIRAEGRVQGLLFELSVEQCYRNDGDENIEAVYTFPVAWNAVLLGVECVIGDKVLHGTVIAKSDGERRYEAALEEGDAAVMVERASDGMYTVNVGNLLAGEQAIIRFRYAQLLTFAHGQVRLVVPTKVDPSVKTLSRLV</sequence>
<dbReference type="AlphaFoldDB" id="A0A7X3G7B0"/>
<protein>
    <recommendedName>
        <fullName evidence="1">VIT domain-containing protein</fullName>
    </recommendedName>
</protein>
<name>A0A7X3G7B0_9BURK</name>